<dbReference type="InterPro" id="IPR018247">
    <property type="entry name" value="EF_Hand_1_Ca_BS"/>
</dbReference>
<dbReference type="GO" id="GO:0000272">
    <property type="term" value="P:polysaccharide catabolic process"/>
    <property type="evidence" value="ECO:0007669"/>
    <property type="project" value="InterPro"/>
</dbReference>
<dbReference type="SUPFAM" id="SSF63446">
    <property type="entry name" value="Type I dockerin domain"/>
    <property type="match status" value="1"/>
</dbReference>
<protein>
    <submittedName>
        <fullName evidence="1">Putative outer membrane protein PmpB</fullName>
    </submittedName>
</protein>
<dbReference type="Gene3D" id="3.40.390.10">
    <property type="entry name" value="Collagenase (Catalytic Domain)"/>
    <property type="match status" value="1"/>
</dbReference>
<dbReference type="Proteomes" id="UP000320722">
    <property type="component" value="Chromosome"/>
</dbReference>
<dbReference type="PANTHER" id="PTHR11319">
    <property type="entry name" value="G PROTEIN-COUPLED RECEPTOR-RELATED"/>
    <property type="match status" value="1"/>
</dbReference>
<dbReference type="EMBL" id="CP036347">
    <property type="protein sequence ID" value="QDU06234.1"/>
    <property type="molecule type" value="Genomic_DNA"/>
</dbReference>
<proteinExistence type="predicted"/>
<reference evidence="1 2" key="1">
    <citation type="submission" date="2019-02" db="EMBL/GenBank/DDBJ databases">
        <title>Deep-cultivation of Planctomycetes and their phenomic and genomic characterization uncovers novel biology.</title>
        <authorList>
            <person name="Wiegand S."/>
            <person name="Jogler M."/>
            <person name="Boedeker C."/>
            <person name="Pinto D."/>
            <person name="Vollmers J."/>
            <person name="Rivas-Marin E."/>
            <person name="Kohn T."/>
            <person name="Peeters S.H."/>
            <person name="Heuer A."/>
            <person name="Rast P."/>
            <person name="Oberbeckmann S."/>
            <person name="Bunk B."/>
            <person name="Jeske O."/>
            <person name="Meyerdierks A."/>
            <person name="Storesund J.E."/>
            <person name="Kallscheuer N."/>
            <person name="Luecker S."/>
            <person name="Lage O.M."/>
            <person name="Pohl T."/>
            <person name="Merkel B.J."/>
            <person name="Hornburger P."/>
            <person name="Mueller R.-W."/>
            <person name="Bruemmer F."/>
            <person name="Labrenz M."/>
            <person name="Spormann A.M."/>
            <person name="Op den Camp H."/>
            <person name="Overmann J."/>
            <person name="Amann R."/>
            <person name="Jetten M.S.M."/>
            <person name="Mascher T."/>
            <person name="Medema M.H."/>
            <person name="Devos D.P."/>
            <person name="Kaster A.-K."/>
            <person name="Ovreas L."/>
            <person name="Rohde M."/>
            <person name="Galperin M.Y."/>
            <person name="Jogler C."/>
        </authorList>
    </citation>
    <scope>NUCLEOTIDE SEQUENCE [LARGE SCALE GENOMIC DNA]</scope>
    <source>
        <strain evidence="1 2">V6</strain>
    </source>
</reference>
<dbReference type="Gene3D" id="1.10.1330.10">
    <property type="entry name" value="Dockerin domain"/>
    <property type="match status" value="1"/>
</dbReference>
<dbReference type="InterPro" id="IPR036439">
    <property type="entry name" value="Dockerin_dom_sf"/>
</dbReference>
<evidence type="ECO:0000313" key="1">
    <source>
        <dbReference type="EMBL" id="QDU06234.1"/>
    </source>
</evidence>
<accession>A0A517WLX9</accession>
<dbReference type="InterPro" id="IPR024079">
    <property type="entry name" value="MetalloPept_cat_dom_sf"/>
</dbReference>
<dbReference type="SUPFAM" id="SSF51126">
    <property type="entry name" value="Pectin lyase-like"/>
    <property type="match status" value="2"/>
</dbReference>
<dbReference type="PROSITE" id="PS00018">
    <property type="entry name" value="EF_HAND_1"/>
    <property type="match status" value="2"/>
</dbReference>
<sequence length="1023" mass="111094">MSPSLWLPRLKRQFRIRQNRKSRLRGKRNQRYGSPAAPPAISTVAETLEDRTLLTTFTVVNTDDSGAGSLRDAIEQANENEGADAIVFDAALAGQSFMFSEQLKIRDELSIVGLGADQMTFQIDGGEDQHFSLIYIGDYDDDNIYSVDISGISFDGVGQGRAIYSTKNLTVTDCEFTNMSVRGSGGAIFASRYLTVQNCSFLNNETGGDGGAISYINNNVNSKRDFLCIISDSYFYNNKAEYNGGGVSVSSDRTYLFYDYYHGLELSSSTFIQNECIGIGGGVAVINAWAEISDSKFCSNEADRGGGVGQQLLSHYQNTKTATKISDCEFSWNSTNYGGGFFFAKWPEAVYDVPNYESELILARCEFRENTAALRGGGLYLSTSDYATQALEIDVFDSILSYNSAGTEGGGVFSYATSLHFESCLINDNSAVEAGGGFYSSRNLRILNSTISHNTTEKLGGAFYSVGFGTYLSFSACTVVLNSAGESGGAVYIESTSNSNFFKGATNSIIAGNAAPQSTQTNRTLELSYCIFQDSIDGLLDPVLRDNGGNTKTHALLPGSLAIDAGDNSYFEYKDIVFDVRGDGHLRIVNGTVDIGAFEVQGPFTQLDLRIVDTPTTASINGEVASLPENKSWIDEWGSYWLEIWISTPLTTELGILSVALELTYNTAVTTATSIEYGAAFSLNQTGTINDQTGTIENLSADTSLAAAGDDQHVLFARIRFESLVEDKVDLDLEINSLNQQFPELTVNHPVILFSGSSISEEVRGTDPATQVWANPYDLNDDGAINFSDLLRFATVYQQKPSESSSDYAWFADYNQDDRVNFQDLILFAANYGKRKSGDTPVAYPQTYPDAWNQLFTVAPAPPPSQSATNIKQSTAESLLGATVAEISPQLSPAQQQTLSQIDIKVVDLADETLGRAAAGTIYIDVNAAGYSWFIDTTPAEHSEFSQASDLTLIALPDSDAAGLIDLRTVILHELGHLLGYEHDTNGLMQETLSSGVRYLPDWESATDQFFGSLADNTELSPF</sequence>
<dbReference type="InterPro" id="IPR011050">
    <property type="entry name" value="Pectin_lyase_fold/virulence"/>
</dbReference>
<dbReference type="InterPro" id="IPR059226">
    <property type="entry name" value="Choice_anch_Q_dom"/>
</dbReference>
<organism evidence="1 2">
    <name type="scientific">Gimesia chilikensis</name>
    <dbReference type="NCBI Taxonomy" id="2605989"/>
    <lineage>
        <taxon>Bacteria</taxon>
        <taxon>Pseudomonadati</taxon>
        <taxon>Planctomycetota</taxon>
        <taxon>Planctomycetia</taxon>
        <taxon>Planctomycetales</taxon>
        <taxon>Planctomycetaceae</taxon>
        <taxon>Gimesia</taxon>
    </lineage>
</organism>
<dbReference type="PANTHER" id="PTHR11319:SF35">
    <property type="entry name" value="OUTER MEMBRANE PROTEIN PMPC-RELATED"/>
    <property type="match status" value="1"/>
</dbReference>
<dbReference type="AlphaFoldDB" id="A0A517WLX9"/>
<name>A0A517WLX9_9PLAN</name>
<dbReference type="NCBIfam" id="NF041518">
    <property type="entry name" value="choice_anch_Q"/>
    <property type="match status" value="1"/>
</dbReference>
<dbReference type="SUPFAM" id="SSF55486">
    <property type="entry name" value="Metalloproteases ('zincins'), catalytic domain"/>
    <property type="match status" value="1"/>
</dbReference>
<evidence type="ECO:0000313" key="2">
    <source>
        <dbReference type="Proteomes" id="UP000320722"/>
    </source>
</evidence>
<dbReference type="GO" id="GO:0008237">
    <property type="term" value="F:metallopeptidase activity"/>
    <property type="evidence" value="ECO:0007669"/>
    <property type="project" value="InterPro"/>
</dbReference>
<gene>
    <name evidence="1" type="primary">pmpB</name>
    <name evidence="1" type="ORF">V6x_59860</name>
</gene>